<feature type="region of interest" description="Disordered" evidence="2">
    <location>
        <begin position="886"/>
        <end position="1033"/>
    </location>
</feature>
<dbReference type="EnsemblMetazoa" id="XM_019993495.1">
    <property type="protein sequence ID" value="XP_019849054.1"/>
    <property type="gene ID" value="LOC100632400"/>
</dbReference>
<proteinExistence type="predicted"/>
<feature type="region of interest" description="Disordered" evidence="2">
    <location>
        <begin position="797"/>
        <end position="820"/>
    </location>
</feature>
<dbReference type="GeneID" id="100632400"/>
<dbReference type="PROSITE" id="PS50082">
    <property type="entry name" value="WD_REPEATS_2"/>
    <property type="match status" value="3"/>
</dbReference>
<reference evidence="4" key="2">
    <citation type="submission" date="2024-06" db="UniProtKB">
        <authorList>
            <consortium name="EnsemblMetazoa"/>
        </authorList>
    </citation>
    <scope>IDENTIFICATION</scope>
</reference>
<dbReference type="InterPro" id="IPR052779">
    <property type="entry name" value="WDR62"/>
</dbReference>
<dbReference type="PROSITE" id="PS50294">
    <property type="entry name" value="WD_REPEATS_REGION"/>
    <property type="match status" value="1"/>
</dbReference>
<keyword evidence="1" id="KW-0853">WD repeat</keyword>
<dbReference type="SUPFAM" id="SSF50978">
    <property type="entry name" value="WD40 repeat-like"/>
    <property type="match status" value="2"/>
</dbReference>
<feature type="repeat" description="WD" evidence="1">
    <location>
        <begin position="481"/>
        <end position="522"/>
    </location>
</feature>
<organism evidence="4 5">
    <name type="scientific">Amphimedon queenslandica</name>
    <name type="common">Sponge</name>
    <dbReference type="NCBI Taxonomy" id="400682"/>
    <lineage>
        <taxon>Eukaryota</taxon>
        <taxon>Metazoa</taxon>
        <taxon>Porifera</taxon>
        <taxon>Demospongiae</taxon>
        <taxon>Heteroscleromorpha</taxon>
        <taxon>Haplosclerida</taxon>
        <taxon>Niphatidae</taxon>
        <taxon>Amphimedon</taxon>
    </lineage>
</organism>
<evidence type="ECO:0000259" key="3">
    <source>
        <dbReference type="Pfam" id="PF24782"/>
    </source>
</evidence>
<evidence type="ECO:0000313" key="5">
    <source>
        <dbReference type="Proteomes" id="UP000007879"/>
    </source>
</evidence>
<feature type="compositionally biased region" description="Basic residues" evidence="2">
    <location>
        <begin position="1200"/>
        <end position="1211"/>
    </location>
</feature>
<evidence type="ECO:0000256" key="1">
    <source>
        <dbReference type="PROSITE-ProRule" id="PRU00221"/>
    </source>
</evidence>
<dbReference type="PANTHER" id="PTHR45589:SF1">
    <property type="entry name" value="WD REPEAT DOMAIN 62, ISOFORM G"/>
    <property type="match status" value="1"/>
</dbReference>
<dbReference type="InterPro" id="IPR001680">
    <property type="entry name" value="WD40_rpt"/>
</dbReference>
<evidence type="ECO:0000313" key="4">
    <source>
        <dbReference type="EnsemblMetazoa" id="XP_019849054.1"/>
    </source>
</evidence>
<keyword evidence="5" id="KW-1185">Reference proteome</keyword>
<feature type="compositionally biased region" description="Polar residues" evidence="2">
    <location>
        <begin position="1133"/>
        <end position="1143"/>
    </location>
</feature>
<feature type="compositionally biased region" description="Polar residues" evidence="2">
    <location>
        <begin position="1359"/>
        <end position="1369"/>
    </location>
</feature>
<name>A0AAN0IWA0_AMPQE</name>
<feature type="compositionally biased region" description="Basic and acidic residues" evidence="2">
    <location>
        <begin position="935"/>
        <end position="945"/>
    </location>
</feature>
<dbReference type="Proteomes" id="UP000007879">
    <property type="component" value="Unassembled WGS sequence"/>
</dbReference>
<feature type="compositionally biased region" description="Basic and acidic residues" evidence="2">
    <location>
        <begin position="902"/>
        <end position="918"/>
    </location>
</feature>
<feature type="region of interest" description="Disordered" evidence="2">
    <location>
        <begin position="1359"/>
        <end position="1383"/>
    </location>
</feature>
<feature type="region of interest" description="Disordered" evidence="2">
    <location>
        <begin position="1114"/>
        <end position="1290"/>
    </location>
</feature>
<feature type="compositionally biased region" description="Basic and acidic residues" evidence="2">
    <location>
        <begin position="1234"/>
        <end position="1283"/>
    </location>
</feature>
<dbReference type="InterPro" id="IPR056162">
    <property type="entry name" value="WD40_MABP1-WDR62_2nd"/>
</dbReference>
<evidence type="ECO:0000256" key="2">
    <source>
        <dbReference type="SAM" id="MobiDB-lite"/>
    </source>
</evidence>
<feature type="compositionally biased region" description="Polar residues" evidence="2">
    <location>
        <begin position="956"/>
        <end position="969"/>
    </location>
</feature>
<dbReference type="Gene3D" id="2.130.10.10">
    <property type="entry name" value="YVTN repeat-like/Quinoprotein amine dehydrogenase"/>
    <property type="match status" value="3"/>
</dbReference>
<dbReference type="InterPro" id="IPR015943">
    <property type="entry name" value="WD40/YVTN_repeat-like_dom_sf"/>
</dbReference>
<dbReference type="RefSeq" id="XP_019849054.1">
    <property type="nucleotide sequence ID" value="XM_019993495.1"/>
</dbReference>
<reference evidence="5" key="1">
    <citation type="journal article" date="2010" name="Nature">
        <title>The Amphimedon queenslandica genome and the evolution of animal complexity.</title>
        <authorList>
            <person name="Srivastava M."/>
            <person name="Simakov O."/>
            <person name="Chapman J."/>
            <person name="Fahey B."/>
            <person name="Gauthier M.E."/>
            <person name="Mitros T."/>
            <person name="Richards G.S."/>
            <person name="Conaco C."/>
            <person name="Dacre M."/>
            <person name="Hellsten U."/>
            <person name="Larroux C."/>
            <person name="Putnam N.H."/>
            <person name="Stanke M."/>
            <person name="Adamska M."/>
            <person name="Darling A."/>
            <person name="Degnan S.M."/>
            <person name="Oakley T.H."/>
            <person name="Plachetzki D.C."/>
            <person name="Zhai Y."/>
            <person name="Adamski M."/>
            <person name="Calcino A."/>
            <person name="Cummins S.F."/>
            <person name="Goodstein D.M."/>
            <person name="Harris C."/>
            <person name="Jackson D.J."/>
            <person name="Leys S.P."/>
            <person name="Shu S."/>
            <person name="Woodcroft B.J."/>
            <person name="Vervoort M."/>
            <person name="Kosik K.S."/>
            <person name="Manning G."/>
            <person name="Degnan B.M."/>
            <person name="Rokhsar D.S."/>
        </authorList>
    </citation>
    <scope>NUCLEOTIDE SEQUENCE [LARGE SCALE GENOMIC DNA]</scope>
</reference>
<dbReference type="PANTHER" id="PTHR45589">
    <property type="entry name" value="WD REPEAT DOMAIN 62, ISOFORM G"/>
    <property type="match status" value="1"/>
</dbReference>
<feature type="compositionally biased region" description="Basic and acidic residues" evidence="2">
    <location>
        <begin position="1212"/>
        <end position="1226"/>
    </location>
</feature>
<feature type="repeat" description="WD" evidence="1">
    <location>
        <begin position="704"/>
        <end position="738"/>
    </location>
</feature>
<feature type="compositionally biased region" description="Acidic residues" evidence="2">
    <location>
        <begin position="919"/>
        <end position="934"/>
    </location>
</feature>
<dbReference type="SMART" id="SM00320">
    <property type="entry name" value="WD40"/>
    <property type="match status" value="12"/>
</dbReference>
<dbReference type="Pfam" id="PF24782">
    <property type="entry name" value="WD40_MABP1-WDR62_2nd"/>
    <property type="match status" value="1"/>
</dbReference>
<dbReference type="Pfam" id="PF00400">
    <property type="entry name" value="WD40"/>
    <property type="match status" value="2"/>
</dbReference>
<feature type="domain" description="MABP1/WDR62 second WD40" evidence="3">
    <location>
        <begin position="403"/>
        <end position="737"/>
    </location>
</feature>
<dbReference type="InterPro" id="IPR036322">
    <property type="entry name" value="WD40_repeat_dom_sf"/>
</dbReference>
<dbReference type="KEGG" id="aqu:100632400"/>
<sequence>MTSSVLTIHAYFNNYTRLFAVKGGKPRPFKAMSKRPVLAKKRKQKKEEEKVVLDRVLGLTCSNGNSLSVSSAGSCLVYPAGCTVVLYYPKRSKYGHIINPSKKPISCLSLSSDGKFVAFGECGHNPAVQVWDVVSSPPTHLVSLKGHAFGVACLGFSPNGRYLISIGYQHDQNIHIWNWRGGVKLASNKITSKQVFGLAFSQDGSCFVTCGSRRVRFWYFDTNQRYKSTLTHPLNGRSAILGDHQNNTFISVRCGHGRHSGLTYSLTKSGLLCQFNSSRELDKLTDIKSGRAYCLEYSESFIMCGCGDGVVRLFDPATLDYIVTMPRPHPLTVQLSFGLQSTVASQQFITEPGKCPDTVALGYDNNNNKLVAVYNDHSLYIWDLKNLKAIGKTHSFLYHNACVWDVQAYPPLANGVIPSLSFITSSSDNTVRFWNLTESNGSETQLKNVYSKEIFHIIYTDDTDTTCLRDTSLLPGDSTAVADASRGVRSIQFSPEGRHLAVGDRQGNLRVYDLQFMDKIVEVVAHDSEILSVQYSPVHPSYRMLLATGSRDRLIHIFDVSDNYNHVHTIDHHSASITAVNFSISQDTLYLYSCGADKSLFFYTLDKNGSFKRAHHIAEKSSMYDMIVDPTSSLIATASQDKFLRVYGITTGKLKNSCKVCEDEGTTGLLKLSLDCSGSYVAVSGSDKCVYVLHFITGELLCKIQGHSEVVTGLMFSNDSSYLLTTSGDSCVFVWRLSLDMKENIRRRLKENKQTAYLEYYTPQTIPTPTTPTLTTPTLATPMPVDRRETYVIPKADKDGAHSLDETDVPDEEGEDEEGFRFSVSKLPSWAQRTVYSRPSIAATVGVETKKGGEGVTVPPPPDGTAVAGRWAERVTAEQFIMIEDKDASSEGESSEAEIEMVETRDSPENTENIKVEKDEDGETNSSLEEEKEEETLMKQVMEKLLEEEEEEDTTDSQTQPSVTDSLMSNEELVYPKSTGRDSVDPSMFKVTTPERRASVKNVAELVSPTEKKVGEEEEEEESPDSTCSTPETNIKSLGTLIVDESAFLRTHFESLTAEKADLIFGPAPETDSPGVGPTRGFSPPCSRPSISAIYYNRRRSFTTGCIKIRPVTSSTSTNYASPELTDNRYRTLPTSPRSTETESVIDISSEETSEPKTLTVEEERKEEEGEEEQGRDVSDGDDDSSKSHETGETGNIVRFRPRGRVVKRPKITREEITKTRKRLEELGYSEFAESSKAKEAIEGEVKSVEDVHVDQTGQDDNKKEREEEEEHGARESVVKETDAQSLVEDDDKVSFDELCNRVNSITGQCQESLTALGGLYQQSLSLSTDNSTKLQSLISTSLQTLSSRLSDIRQSATLDSLTTTTNPPTSQPKPAALPGAESLEPFLENLSERLIAMMKEKLEKSED</sequence>
<feature type="region of interest" description="Disordered" evidence="2">
    <location>
        <begin position="1065"/>
        <end position="1085"/>
    </location>
</feature>
<feature type="repeat" description="WD" evidence="1">
    <location>
        <begin position="422"/>
        <end position="444"/>
    </location>
</feature>
<accession>A0AAN0IWA0</accession>
<feature type="compositionally biased region" description="Acidic residues" evidence="2">
    <location>
        <begin position="946"/>
        <end position="955"/>
    </location>
</feature>
<protein>
    <recommendedName>
        <fullName evidence="3">MABP1/WDR62 second WD40 domain-containing protein</fullName>
    </recommendedName>
</protein>
<feature type="compositionally biased region" description="Basic and acidic residues" evidence="2">
    <location>
        <begin position="1160"/>
        <end position="1192"/>
    </location>
</feature>
<feature type="compositionally biased region" description="Acidic residues" evidence="2">
    <location>
        <begin position="806"/>
        <end position="818"/>
    </location>
</feature>